<reference evidence="2 3" key="1">
    <citation type="submission" date="2020-08" db="EMBL/GenBank/DDBJ databases">
        <title>Amycolatopsis sp. nov. DR6-1 isolated from Dendrobium heterocarpum.</title>
        <authorList>
            <person name="Tedsree N."/>
            <person name="Kuncharoen N."/>
            <person name="Likhitwitayawuid K."/>
            <person name="Tanasupawat S."/>
        </authorList>
    </citation>
    <scope>NUCLEOTIDE SEQUENCE [LARGE SCALE GENOMIC DNA]</scope>
    <source>
        <strain evidence="2 3">DR6-1</strain>
    </source>
</reference>
<sequence>MFRGGNSMTNHSLRPLAAVPEVNGRRVHRRSRWPSPDDLPPAGHRLVRLTDPPTGQRLTQRLNAILEVLAGRRAAGQIRPLVDEALFSRLSSQGLLPGIRHHVAGDLRICRPAETVLETSTIIHSGPRVLALAARFERTRTGWVCTRFHVLAPHVEIAQSGRHSVA</sequence>
<accession>A0A7W3VTI6</accession>
<dbReference type="AlphaFoldDB" id="A0A7W3VTI6"/>
<evidence type="ECO:0000313" key="2">
    <source>
        <dbReference type="EMBL" id="MBB1152860.1"/>
    </source>
</evidence>
<dbReference type="InterPro" id="IPR045596">
    <property type="entry name" value="DUF6459"/>
</dbReference>
<protein>
    <recommendedName>
        <fullName evidence="4">DUF4440 domain-containing protein</fullName>
    </recommendedName>
</protein>
<evidence type="ECO:0008006" key="4">
    <source>
        <dbReference type="Google" id="ProtNLM"/>
    </source>
</evidence>
<keyword evidence="3" id="KW-1185">Reference proteome</keyword>
<comment type="caution">
    <text evidence="2">The sequence shown here is derived from an EMBL/GenBank/DDBJ whole genome shotgun (WGS) entry which is preliminary data.</text>
</comment>
<dbReference type="Pfam" id="PF20060">
    <property type="entry name" value="DUF6459"/>
    <property type="match status" value="1"/>
</dbReference>
<dbReference type="Proteomes" id="UP000526734">
    <property type="component" value="Unassembled WGS sequence"/>
</dbReference>
<name>A0A7W3VTI6_9PSEU</name>
<dbReference type="EMBL" id="JACGZW010000002">
    <property type="protein sequence ID" value="MBB1152860.1"/>
    <property type="molecule type" value="Genomic_DNA"/>
</dbReference>
<feature type="region of interest" description="Disordered" evidence="1">
    <location>
        <begin position="25"/>
        <end position="44"/>
    </location>
</feature>
<evidence type="ECO:0000256" key="1">
    <source>
        <dbReference type="SAM" id="MobiDB-lite"/>
    </source>
</evidence>
<evidence type="ECO:0000313" key="3">
    <source>
        <dbReference type="Proteomes" id="UP000526734"/>
    </source>
</evidence>
<proteinExistence type="predicted"/>
<organism evidence="2 3">
    <name type="scientific">Amycolatopsis dendrobii</name>
    <dbReference type="NCBI Taxonomy" id="2760662"/>
    <lineage>
        <taxon>Bacteria</taxon>
        <taxon>Bacillati</taxon>
        <taxon>Actinomycetota</taxon>
        <taxon>Actinomycetes</taxon>
        <taxon>Pseudonocardiales</taxon>
        <taxon>Pseudonocardiaceae</taxon>
        <taxon>Amycolatopsis</taxon>
    </lineage>
</organism>
<gene>
    <name evidence="2" type="ORF">H4281_06945</name>
</gene>